<sequence>MNFTAYPENRDPDTPGYLESNFDLVAGSLPVEPTDLLLIVGRNNRLSKEVLQAIGIDYERERIDFGDILGLEIKAIYNDDFYVRNGMRFSPRTSLSDLIELYYGDYGITLRIVGIIRPKKHIEFSVLDEGITYSDRLAQMFIENARQSEIVRTQKDLYINVFTGEQFASDLFNVLSVIPPDITARLVGGISLPVTKRNTLQKLGAFETPVSVVLYPKDFKSKEKILQHLDAWNEGKAENERVVYIDLASTISRLLDGVLNASTLVLLSFAAISLVVSLIMVGIITFISVTERTKEIGILRALGARKKDIGAVFNAENFVIGSFSGVIGVAIGSLLVPAMNSVIESLTGLANVACPDLIHFFGLSGATILLTVIGGLIPSRIAASKDPVEALRTE</sequence>
<protein>
    <submittedName>
        <fullName evidence="9">ABC-type antimicrobial peptide transport system, ATPase component</fullName>
    </submittedName>
</protein>
<dbReference type="Pfam" id="PF02687">
    <property type="entry name" value="FtsX"/>
    <property type="match status" value="1"/>
</dbReference>
<dbReference type="GO" id="GO:0022857">
    <property type="term" value="F:transmembrane transporter activity"/>
    <property type="evidence" value="ECO:0007669"/>
    <property type="project" value="TreeGrafter"/>
</dbReference>
<feature type="domain" description="ABC3 transporter permease C-terminal" evidence="8">
    <location>
        <begin position="268"/>
        <end position="387"/>
    </location>
</feature>
<evidence type="ECO:0000259" key="8">
    <source>
        <dbReference type="Pfam" id="PF02687"/>
    </source>
</evidence>
<evidence type="ECO:0000256" key="5">
    <source>
        <dbReference type="ARBA" id="ARBA00023136"/>
    </source>
</evidence>
<dbReference type="Proteomes" id="UP000054092">
    <property type="component" value="Unassembled WGS sequence"/>
</dbReference>
<feature type="transmembrane region" description="Helical" evidence="7">
    <location>
        <begin position="264"/>
        <end position="290"/>
    </location>
</feature>
<dbReference type="PANTHER" id="PTHR30572:SF4">
    <property type="entry name" value="ABC TRANSPORTER PERMEASE YTRF"/>
    <property type="match status" value="1"/>
</dbReference>
<keyword evidence="5 7" id="KW-0472">Membrane</keyword>
<keyword evidence="3 7" id="KW-0812">Transmembrane</keyword>
<evidence type="ECO:0000313" key="10">
    <source>
        <dbReference type="Proteomes" id="UP000054092"/>
    </source>
</evidence>
<accession>A0A101HSP3</accession>
<dbReference type="GO" id="GO:0005886">
    <property type="term" value="C:plasma membrane"/>
    <property type="evidence" value="ECO:0007669"/>
    <property type="project" value="UniProtKB-SubCell"/>
</dbReference>
<evidence type="ECO:0000313" key="9">
    <source>
        <dbReference type="EMBL" id="KUK81958.1"/>
    </source>
</evidence>
<evidence type="ECO:0000256" key="4">
    <source>
        <dbReference type="ARBA" id="ARBA00022989"/>
    </source>
</evidence>
<evidence type="ECO:0000256" key="1">
    <source>
        <dbReference type="ARBA" id="ARBA00004651"/>
    </source>
</evidence>
<feature type="transmembrane region" description="Helical" evidence="7">
    <location>
        <begin position="311"/>
        <end position="337"/>
    </location>
</feature>
<comment type="similarity">
    <text evidence="6">Belongs to the ABC-4 integral membrane protein family.</text>
</comment>
<comment type="caution">
    <text evidence="9">The sequence shown here is derived from an EMBL/GenBank/DDBJ whole genome shotgun (WGS) entry which is preliminary data.</text>
</comment>
<gene>
    <name evidence="9" type="ORF">XD94_0239</name>
</gene>
<evidence type="ECO:0000256" key="6">
    <source>
        <dbReference type="ARBA" id="ARBA00038076"/>
    </source>
</evidence>
<organism evidence="9 10">
    <name type="scientific">Mesotoga prima</name>
    <dbReference type="NCBI Taxonomy" id="1184387"/>
    <lineage>
        <taxon>Bacteria</taxon>
        <taxon>Thermotogati</taxon>
        <taxon>Thermotogota</taxon>
        <taxon>Thermotogae</taxon>
        <taxon>Kosmotogales</taxon>
        <taxon>Kosmotogaceae</taxon>
        <taxon>Mesotoga</taxon>
    </lineage>
</organism>
<dbReference type="PANTHER" id="PTHR30572">
    <property type="entry name" value="MEMBRANE COMPONENT OF TRANSPORTER-RELATED"/>
    <property type="match status" value="1"/>
</dbReference>
<dbReference type="PATRIC" id="fig|1184387.3.peg.539"/>
<comment type="subcellular location">
    <subcellularLocation>
        <location evidence="1">Cell membrane</location>
        <topology evidence="1">Multi-pass membrane protein</topology>
    </subcellularLocation>
</comment>
<feature type="transmembrane region" description="Helical" evidence="7">
    <location>
        <begin position="357"/>
        <end position="377"/>
    </location>
</feature>
<name>A0A101HSP3_9BACT</name>
<dbReference type="InterPro" id="IPR003838">
    <property type="entry name" value="ABC3_permease_C"/>
</dbReference>
<evidence type="ECO:0000256" key="3">
    <source>
        <dbReference type="ARBA" id="ARBA00022692"/>
    </source>
</evidence>
<reference evidence="10" key="1">
    <citation type="journal article" date="2015" name="MBio">
        <title>Genome-Resolved Metagenomic Analysis Reveals Roles for Candidate Phyla and Other Microbial Community Members in Biogeochemical Transformations in Oil Reservoirs.</title>
        <authorList>
            <person name="Hu P."/>
            <person name="Tom L."/>
            <person name="Singh A."/>
            <person name="Thomas B.C."/>
            <person name="Baker B.J."/>
            <person name="Piceno Y.M."/>
            <person name="Andersen G.L."/>
            <person name="Banfield J.F."/>
        </authorList>
    </citation>
    <scope>NUCLEOTIDE SEQUENCE [LARGE SCALE GENOMIC DNA]</scope>
</reference>
<evidence type="ECO:0000256" key="7">
    <source>
        <dbReference type="SAM" id="Phobius"/>
    </source>
</evidence>
<dbReference type="EMBL" id="LGGP01000023">
    <property type="protein sequence ID" value="KUK81958.1"/>
    <property type="molecule type" value="Genomic_DNA"/>
</dbReference>
<keyword evidence="4 7" id="KW-1133">Transmembrane helix</keyword>
<proteinExistence type="inferred from homology"/>
<dbReference type="InterPro" id="IPR050250">
    <property type="entry name" value="Macrolide_Exporter_MacB"/>
</dbReference>
<dbReference type="AlphaFoldDB" id="A0A101HSP3"/>
<keyword evidence="2" id="KW-1003">Cell membrane</keyword>
<evidence type="ECO:0000256" key="2">
    <source>
        <dbReference type="ARBA" id="ARBA00022475"/>
    </source>
</evidence>